<sequence length="250" mass="26839">MSGDDLIYGINPVREALQAGQREPRRLLLRQGVLNPRLEEIASVAVDRGVPCRRLTAEEFERLCGPARHQGVALYLAPFAYLDFTDLLAAARSGPEPPFILLLDGITDPHNFGAILRSAEAAGCQGVVVARDRSCPVSAIVDKTSAGALEHLPLCRVTNLARTIDQLKDEGIWVYALAGEAGAEDLYRSNLRGPVAIVVGSEGSGVRPNVRRHCDGLLALPMKGRVSSLNASVAAALALYEVVRQREVGK</sequence>
<dbReference type="InterPro" id="IPR013123">
    <property type="entry name" value="SpoU_subst-bd"/>
</dbReference>
<comment type="caution">
    <text evidence="5">The sequence shown here is derived from an EMBL/GenBank/DDBJ whole genome shotgun (WGS) entry which is preliminary data.</text>
</comment>
<dbReference type="SUPFAM" id="SSF55315">
    <property type="entry name" value="L30e-like"/>
    <property type="match status" value="1"/>
</dbReference>
<dbReference type="InterPro" id="IPR029026">
    <property type="entry name" value="tRNA_m1G_MTases_N"/>
</dbReference>
<dbReference type="RefSeq" id="WP_103114097.1">
    <property type="nucleotide sequence ID" value="NZ_PPFX01000002.1"/>
</dbReference>
<dbReference type="InterPro" id="IPR001537">
    <property type="entry name" value="SpoU_MeTrfase"/>
</dbReference>
<feature type="domain" description="RNA 2-O ribose methyltransferase substrate binding" evidence="4">
    <location>
        <begin position="6"/>
        <end position="82"/>
    </location>
</feature>
<evidence type="ECO:0000256" key="2">
    <source>
        <dbReference type="ARBA" id="ARBA00022603"/>
    </source>
</evidence>
<dbReference type="Pfam" id="PF00588">
    <property type="entry name" value="SpoU_methylase"/>
    <property type="match status" value="1"/>
</dbReference>
<dbReference type="Gene3D" id="3.30.1330.30">
    <property type="match status" value="1"/>
</dbReference>
<dbReference type="GO" id="GO:0008173">
    <property type="term" value="F:RNA methyltransferase activity"/>
    <property type="evidence" value="ECO:0007669"/>
    <property type="project" value="InterPro"/>
</dbReference>
<proteinExistence type="inferred from homology"/>
<name>A0A2K2HEA9_9BACT</name>
<evidence type="ECO:0000256" key="3">
    <source>
        <dbReference type="ARBA" id="ARBA00022679"/>
    </source>
</evidence>
<dbReference type="Gene3D" id="3.40.1280.10">
    <property type="match status" value="1"/>
</dbReference>
<keyword evidence="2 5" id="KW-0489">Methyltransferase</keyword>
<dbReference type="Pfam" id="PF08032">
    <property type="entry name" value="SpoU_sub_bind"/>
    <property type="match status" value="1"/>
</dbReference>
<dbReference type="InterPro" id="IPR004441">
    <property type="entry name" value="rRNA_MeTrfase_TrmH"/>
</dbReference>
<dbReference type="GO" id="GO:0006396">
    <property type="term" value="P:RNA processing"/>
    <property type="evidence" value="ECO:0007669"/>
    <property type="project" value="InterPro"/>
</dbReference>
<dbReference type="InterPro" id="IPR029028">
    <property type="entry name" value="Alpha/beta_knot_MTases"/>
</dbReference>
<dbReference type="NCBIfam" id="TIGR00186">
    <property type="entry name" value="rRNA_methyl_3"/>
    <property type="match status" value="1"/>
</dbReference>
<organism evidence="5 6">
    <name type="scientific">Geothermobacter hydrogeniphilus</name>
    <dbReference type="NCBI Taxonomy" id="1969733"/>
    <lineage>
        <taxon>Bacteria</taxon>
        <taxon>Pseudomonadati</taxon>
        <taxon>Thermodesulfobacteriota</taxon>
        <taxon>Desulfuromonadia</taxon>
        <taxon>Desulfuromonadales</taxon>
        <taxon>Geothermobacteraceae</taxon>
        <taxon>Geothermobacter</taxon>
    </lineage>
</organism>
<evidence type="ECO:0000313" key="5">
    <source>
        <dbReference type="EMBL" id="PNU21635.1"/>
    </source>
</evidence>
<dbReference type="SUPFAM" id="SSF75217">
    <property type="entry name" value="alpha/beta knot"/>
    <property type="match status" value="1"/>
</dbReference>
<dbReference type="EMBL" id="PPFX01000002">
    <property type="protein sequence ID" value="PNU21635.1"/>
    <property type="molecule type" value="Genomic_DNA"/>
</dbReference>
<evidence type="ECO:0000259" key="4">
    <source>
        <dbReference type="SMART" id="SM00967"/>
    </source>
</evidence>
<dbReference type="OrthoDB" id="9785673at2"/>
<dbReference type="InterPro" id="IPR029064">
    <property type="entry name" value="Ribosomal_eL30-like_sf"/>
</dbReference>
<evidence type="ECO:0000256" key="1">
    <source>
        <dbReference type="ARBA" id="ARBA00007228"/>
    </source>
</evidence>
<evidence type="ECO:0000313" key="6">
    <source>
        <dbReference type="Proteomes" id="UP000236340"/>
    </source>
</evidence>
<protein>
    <submittedName>
        <fullName evidence="5">23S rRNA (Guanosine(2251)-2'-O)-methyltransferase RlmB</fullName>
    </submittedName>
</protein>
<dbReference type="AlphaFoldDB" id="A0A2K2HEA9"/>
<dbReference type="Proteomes" id="UP000236340">
    <property type="component" value="Unassembled WGS sequence"/>
</dbReference>
<dbReference type="GO" id="GO:0005829">
    <property type="term" value="C:cytosol"/>
    <property type="evidence" value="ECO:0007669"/>
    <property type="project" value="TreeGrafter"/>
</dbReference>
<dbReference type="PANTHER" id="PTHR46429:SF1">
    <property type="entry name" value="23S RRNA (GUANOSINE-2'-O-)-METHYLTRANSFERASE RLMB"/>
    <property type="match status" value="1"/>
</dbReference>
<dbReference type="SMART" id="SM00967">
    <property type="entry name" value="SpoU_sub_bind"/>
    <property type="match status" value="1"/>
</dbReference>
<gene>
    <name evidence="5" type="ORF">C2E25_01885</name>
</gene>
<dbReference type="GO" id="GO:0032259">
    <property type="term" value="P:methylation"/>
    <property type="evidence" value="ECO:0007669"/>
    <property type="project" value="UniProtKB-KW"/>
</dbReference>
<dbReference type="GO" id="GO:0003723">
    <property type="term" value="F:RNA binding"/>
    <property type="evidence" value="ECO:0007669"/>
    <property type="project" value="InterPro"/>
</dbReference>
<reference evidence="5 6" key="1">
    <citation type="journal article" date="2018" name="Genome Announc.">
        <title>Genome Sequence of Geothermobacter sp. HR-1 Iron Reducer from the Loihi Seamount.</title>
        <authorList>
            <person name="Smith H."/>
            <person name="Abuyen K."/>
            <person name="Tremblay J."/>
            <person name="Savalia P."/>
            <person name="Perez-Rodriguez I."/>
            <person name="Emerson D."/>
            <person name="Tully B."/>
            <person name="Amend J."/>
        </authorList>
    </citation>
    <scope>NUCLEOTIDE SEQUENCE [LARGE SCALE GENOMIC DNA]</scope>
    <source>
        <strain evidence="5 6">HR-1</strain>
    </source>
</reference>
<dbReference type="CDD" id="cd18103">
    <property type="entry name" value="SpoU-like_RlmB"/>
    <property type="match status" value="1"/>
</dbReference>
<dbReference type="PANTHER" id="PTHR46429">
    <property type="entry name" value="23S RRNA (GUANOSINE-2'-O-)-METHYLTRANSFERASE RLMB"/>
    <property type="match status" value="1"/>
</dbReference>
<comment type="similarity">
    <text evidence="1">Belongs to the class IV-like SAM-binding methyltransferase superfamily. RNA methyltransferase TrmH family.</text>
</comment>
<dbReference type="FunFam" id="3.40.1280.10:FF:000008">
    <property type="entry name" value="Group 3 RNA methyltransferase TrmH"/>
    <property type="match status" value="1"/>
</dbReference>
<accession>A0A2K2HEA9</accession>
<keyword evidence="3 5" id="KW-0808">Transferase</keyword>